<dbReference type="CDD" id="cd00037">
    <property type="entry name" value="CLECT"/>
    <property type="match status" value="1"/>
</dbReference>
<comment type="caution">
    <text evidence="2">The sequence shown here is derived from an EMBL/GenBank/DDBJ whole genome shotgun (WGS) entry which is preliminary data.</text>
</comment>
<organism evidence="2 3">
    <name type="scientific">Elysia marginata</name>
    <dbReference type="NCBI Taxonomy" id="1093978"/>
    <lineage>
        <taxon>Eukaryota</taxon>
        <taxon>Metazoa</taxon>
        <taxon>Spiralia</taxon>
        <taxon>Lophotrochozoa</taxon>
        <taxon>Mollusca</taxon>
        <taxon>Gastropoda</taxon>
        <taxon>Heterobranchia</taxon>
        <taxon>Euthyneura</taxon>
        <taxon>Panpulmonata</taxon>
        <taxon>Sacoglossa</taxon>
        <taxon>Placobranchoidea</taxon>
        <taxon>Plakobranchidae</taxon>
        <taxon>Elysia</taxon>
    </lineage>
</organism>
<dbReference type="PROSITE" id="PS50041">
    <property type="entry name" value="C_TYPE_LECTIN_2"/>
    <property type="match status" value="1"/>
</dbReference>
<dbReference type="Gene3D" id="3.10.100.10">
    <property type="entry name" value="Mannose-Binding Protein A, subunit A"/>
    <property type="match status" value="1"/>
</dbReference>
<dbReference type="Proteomes" id="UP000762676">
    <property type="component" value="Unassembled WGS sequence"/>
</dbReference>
<evidence type="ECO:0000313" key="2">
    <source>
        <dbReference type="EMBL" id="GFS06829.1"/>
    </source>
</evidence>
<feature type="domain" description="C-type lectin" evidence="1">
    <location>
        <begin position="63"/>
        <end position="144"/>
    </location>
</feature>
<protein>
    <submittedName>
        <fullName evidence="2">C-type lectin domain family 4 member A</fullName>
    </submittedName>
</protein>
<dbReference type="Pfam" id="PF00059">
    <property type="entry name" value="Lectin_C"/>
    <property type="match status" value="1"/>
</dbReference>
<dbReference type="InterPro" id="IPR016186">
    <property type="entry name" value="C-type_lectin-like/link_sf"/>
</dbReference>
<dbReference type="InterPro" id="IPR001304">
    <property type="entry name" value="C-type_lectin-like"/>
</dbReference>
<name>A0AAV4I8S9_9GAST</name>
<dbReference type="PANTHER" id="PTHR22803">
    <property type="entry name" value="MANNOSE, PHOSPHOLIPASE, LECTIN RECEPTOR RELATED"/>
    <property type="match status" value="1"/>
</dbReference>
<evidence type="ECO:0000259" key="1">
    <source>
        <dbReference type="PROSITE" id="PS50041"/>
    </source>
</evidence>
<reference evidence="2 3" key="1">
    <citation type="journal article" date="2021" name="Elife">
        <title>Chloroplast acquisition without the gene transfer in kleptoplastic sea slugs, Plakobranchus ocellatus.</title>
        <authorList>
            <person name="Maeda T."/>
            <person name="Takahashi S."/>
            <person name="Yoshida T."/>
            <person name="Shimamura S."/>
            <person name="Takaki Y."/>
            <person name="Nagai Y."/>
            <person name="Toyoda A."/>
            <person name="Suzuki Y."/>
            <person name="Arimoto A."/>
            <person name="Ishii H."/>
            <person name="Satoh N."/>
            <person name="Nishiyama T."/>
            <person name="Hasebe M."/>
            <person name="Maruyama T."/>
            <person name="Minagawa J."/>
            <person name="Obokata J."/>
            <person name="Shigenobu S."/>
        </authorList>
    </citation>
    <scope>NUCLEOTIDE SEQUENCE [LARGE SCALE GENOMIC DNA]</scope>
</reference>
<dbReference type="InterPro" id="IPR016187">
    <property type="entry name" value="CTDL_fold"/>
</dbReference>
<dbReference type="AlphaFoldDB" id="A0AAV4I8S9"/>
<gene>
    <name evidence="2" type="ORF">ElyMa_004714700</name>
</gene>
<evidence type="ECO:0000313" key="3">
    <source>
        <dbReference type="Proteomes" id="UP000762676"/>
    </source>
</evidence>
<sequence length="144" mass="16516">MGTRDRAQDTKQTFKDLRPSKTWRNKDSMLVLLNVLLHLVAFTETAVGGKATISICPPGWSHMSERCYKLFLDKKVWKDARATCQSYGGDLLKIENDSENKLIGTEVKKHDKVIFYFGLVKKAGEFQWIDDTPVNIFREVNFVS</sequence>
<proteinExistence type="predicted"/>
<dbReference type="SUPFAM" id="SSF56436">
    <property type="entry name" value="C-type lectin-like"/>
    <property type="match status" value="1"/>
</dbReference>
<dbReference type="EMBL" id="BMAT01009467">
    <property type="protein sequence ID" value="GFS06829.1"/>
    <property type="molecule type" value="Genomic_DNA"/>
</dbReference>
<dbReference type="InterPro" id="IPR050111">
    <property type="entry name" value="C-type_lectin/snaclec_domain"/>
</dbReference>
<accession>A0AAV4I8S9</accession>
<keyword evidence="3" id="KW-1185">Reference proteome</keyword>